<dbReference type="PROSITE" id="PS51873">
    <property type="entry name" value="TRIAD"/>
    <property type="match status" value="1"/>
</dbReference>
<keyword evidence="5" id="KW-0677">Repeat</keyword>
<reference evidence="11 12" key="1">
    <citation type="submission" date="2021-06" db="EMBL/GenBank/DDBJ databases">
        <authorList>
            <person name="Palmer J.M."/>
        </authorList>
    </citation>
    <scope>NUCLEOTIDE SEQUENCE [LARGE SCALE GENOMIC DNA]</scope>
    <source>
        <strain evidence="11 12">CL_MEX2019</strain>
        <tissue evidence="11">Muscle</tissue>
    </source>
</reference>
<evidence type="ECO:0000259" key="10">
    <source>
        <dbReference type="PROSITE" id="PS51873"/>
    </source>
</evidence>
<evidence type="ECO:0000256" key="1">
    <source>
        <dbReference type="ARBA" id="ARBA00004906"/>
    </source>
</evidence>
<evidence type="ECO:0000256" key="7">
    <source>
        <dbReference type="ARBA" id="ARBA00022786"/>
    </source>
</evidence>
<evidence type="ECO:0000256" key="4">
    <source>
        <dbReference type="ARBA" id="ARBA00022723"/>
    </source>
</evidence>
<evidence type="ECO:0000256" key="5">
    <source>
        <dbReference type="ARBA" id="ARBA00022737"/>
    </source>
</evidence>
<keyword evidence="6" id="KW-0863">Zinc-finger</keyword>
<evidence type="ECO:0000259" key="9">
    <source>
        <dbReference type="PROSITE" id="PS50053"/>
    </source>
</evidence>
<evidence type="ECO:0000313" key="11">
    <source>
        <dbReference type="EMBL" id="MED6286417.1"/>
    </source>
</evidence>
<gene>
    <name evidence="11" type="ORF">CHARACLAT_005756</name>
</gene>
<feature type="domain" description="RING-type" evidence="10">
    <location>
        <begin position="158"/>
        <end position="383"/>
    </location>
</feature>
<dbReference type="CDD" id="cd17039">
    <property type="entry name" value="Ubl_ubiquitin_like"/>
    <property type="match status" value="1"/>
</dbReference>
<keyword evidence="8" id="KW-0862">Zinc</keyword>
<name>A0ABU7EH78_9TELE</name>
<comment type="pathway">
    <text evidence="1">Protein modification; protein ubiquitination.</text>
</comment>
<protein>
    <recommendedName>
        <fullName evidence="13">RBR-type E3 ubiquitin transferase</fullName>
    </recommendedName>
</protein>
<dbReference type="InterPro" id="IPR000626">
    <property type="entry name" value="Ubiquitin-like_dom"/>
</dbReference>
<dbReference type="InterPro" id="IPR029071">
    <property type="entry name" value="Ubiquitin-like_domsf"/>
</dbReference>
<dbReference type="Gene3D" id="3.10.20.90">
    <property type="entry name" value="Phosphatidylinositol 3-kinase Catalytic Subunit, Chain A, domain 1"/>
    <property type="match status" value="1"/>
</dbReference>
<evidence type="ECO:0000256" key="3">
    <source>
        <dbReference type="ARBA" id="ARBA00022679"/>
    </source>
</evidence>
<dbReference type="SUPFAM" id="SSF54236">
    <property type="entry name" value="Ubiquitin-like"/>
    <property type="match status" value="1"/>
</dbReference>
<proteinExistence type="predicted"/>
<feature type="domain" description="Ubiquitin-like" evidence="9">
    <location>
        <begin position="31"/>
        <end position="79"/>
    </location>
</feature>
<evidence type="ECO:0008006" key="13">
    <source>
        <dbReference type="Google" id="ProtNLM"/>
    </source>
</evidence>
<dbReference type="PROSITE" id="PS50053">
    <property type="entry name" value="UBIQUITIN_2"/>
    <property type="match status" value="1"/>
</dbReference>
<evidence type="ECO:0000313" key="12">
    <source>
        <dbReference type="Proteomes" id="UP001352852"/>
    </source>
</evidence>
<keyword evidence="3" id="KW-0808">Transferase</keyword>
<evidence type="ECO:0000256" key="6">
    <source>
        <dbReference type="ARBA" id="ARBA00022771"/>
    </source>
</evidence>
<dbReference type="SUPFAM" id="SSF57850">
    <property type="entry name" value="RING/U-box"/>
    <property type="match status" value="2"/>
</dbReference>
<dbReference type="InterPro" id="IPR044066">
    <property type="entry name" value="TRIAD_supradom"/>
</dbReference>
<evidence type="ECO:0000256" key="2">
    <source>
        <dbReference type="ARBA" id="ARBA00022553"/>
    </source>
</evidence>
<dbReference type="Proteomes" id="UP001352852">
    <property type="component" value="Unassembled WGS sequence"/>
</dbReference>
<keyword evidence="12" id="KW-1185">Reference proteome</keyword>
<dbReference type="Pfam" id="PF00240">
    <property type="entry name" value="ubiquitin"/>
    <property type="match status" value="1"/>
</dbReference>
<sequence length="400" mass="44735">MVCQVIICFEQNRKMSFDLCRQEKELAQTPVQDLKQKIQERRPGTEKTSMGLIYKTQTLEDGRMLADYGIKHKSEIQAVHPSIIHPSSIHPSSGPGYPRRVAAGWVCISSGHRLRGGVNPGRGFLTCRGQIEETPKMSSKTKTKCYNLSDPSILFVNEEDQFDFLCEGFLSPRARMSCGHVVTPMSLTKWCEHLMKKGETRFVCGQSGCNAVWPYQEVRKMALLTPEEMEYFEKTMALNAVARNPNSKFCPGCTSPVSRGISSNLYVCCKVCSLKTGRTFAFCWQCLREWKGQQPRSDRCENDDCHNSALKTLRDCPEVQIQTVKGAKGCPSVRACPTCGSLLQHTGKGCKNVLCPRCKILFCFGCLKNTNECRTTGNHNVYGICSSGIAPRQTAIPVWK</sequence>
<keyword evidence="2" id="KW-0597">Phosphoprotein</keyword>
<keyword evidence="4" id="KW-0479">Metal-binding</keyword>
<keyword evidence="7" id="KW-0833">Ubl conjugation pathway</keyword>
<organism evidence="11 12">
    <name type="scientific">Characodon lateralis</name>
    <dbReference type="NCBI Taxonomy" id="208331"/>
    <lineage>
        <taxon>Eukaryota</taxon>
        <taxon>Metazoa</taxon>
        <taxon>Chordata</taxon>
        <taxon>Craniata</taxon>
        <taxon>Vertebrata</taxon>
        <taxon>Euteleostomi</taxon>
        <taxon>Actinopterygii</taxon>
        <taxon>Neopterygii</taxon>
        <taxon>Teleostei</taxon>
        <taxon>Neoteleostei</taxon>
        <taxon>Acanthomorphata</taxon>
        <taxon>Ovalentaria</taxon>
        <taxon>Atherinomorphae</taxon>
        <taxon>Cyprinodontiformes</taxon>
        <taxon>Goodeidae</taxon>
        <taxon>Characodon</taxon>
    </lineage>
</organism>
<comment type="caution">
    <text evidence="11">The sequence shown here is derived from an EMBL/GenBank/DDBJ whole genome shotgun (WGS) entry which is preliminary data.</text>
</comment>
<accession>A0ABU7EH78</accession>
<evidence type="ECO:0000256" key="8">
    <source>
        <dbReference type="ARBA" id="ARBA00022833"/>
    </source>
</evidence>
<dbReference type="EMBL" id="JAHUTJ010057667">
    <property type="protein sequence ID" value="MED6286417.1"/>
    <property type="molecule type" value="Genomic_DNA"/>
</dbReference>